<accession>A0A4R5UBL6</accession>
<feature type="transmembrane region" description="Helical" evidence="2">
    <location>
        <begin position="57"/>
        <end position="78"/>
    </location>
</feature>
<dbReference type="OrthoDB" id="6402251at2"/>
<evidence type="ECO:0000313" key="4">
    <source>
        <dbReference type="EMBL" id="TDK32608.1"/>
    </source>
</evidence>
<evidence type="ECO:0000256" key="1">
    <source>
        <dbReference type="SAM" id="MobiDB-lite"/>
    </source>
</evidence>
<dbReference type="SMART" id="SM00228">
    <property type="entry name" value="PDZ"/>
    <property type="match status" value="1"/>
</dbReference>
<proteinExistence type="predicted"/>
<keyword evidence="2" id="KW-0472">Membrane</keyword>
<evidence type="ECO:0000313" key="5">
    <source>
        <dbReference type="Proteomes" id="UP000295543"/>
    </source>
</evidence>
<evidence type="ECO:0000256" key="2">
    <source>
        <dbReference type="SAM" id="Phobius"/>
    </source>
</evidence>
<dbReference type="EMBL" id="SMTG01000002">
    <property type="protein sequence ID" value="TDK32608.1"/>
    <property type="molecule type" value="Genomic_DNA"/>
</dbReference>
<comment type="caution">
    <text evidence="4">The sequence shown here is derived from an EMBL/GenBank/DDBJ whole genome shotgun (WGS) entry which is preliminary data.</text>
</comment>
<dbReference type="InterPro" id="IPR036034">
    <property type="entry name" value="PDZ_sf"/>
</dbReference>
<dbReference type="AlphaFoldDB" id="A0A4R5UBL6"/>
<dbReference type="Gene3D" id="2.30.42.10">
    <property type="match status" value="1"/>
</dbReference>
<feature type="region of interest" description="Disordered" evidence="1">
    <location>
        <begin position="15"/>
        <end position="36"/>
    </location>
</feature>
<dbReference type="SUPFAM" id="SSF50156">
    <property type="entry name" value="PDZ domain-like"/>
    <property type="match status" value="1"/>
</dbReference>
<dbReference type="PROSITE" id="PS50106">
    <property type="entry name" value="PDZ"/>
    <property type="match status" value="1"/>
</dbReference>
<keyword evidence="2" id="KW-1133">Transmembrane helix</keyword>
<dbReference type="InterPro" id="IPR041489">
    <property type="entry name" value="PDZ_6"/>
</dbReference>
<reference evidence="4 5" key="1">
    <citation type="submission" date="2019-03" db="EMBL/GenBank/DDBJ databases">
        <title>Luteimonas zhaokaii sp.nov., isolated from the rectal contents of Plateau pika in Yushu, Qinghai Province, China.</title>
        <authorList>
            <person name="Zhang G."/>
        </authorList>
    </citation>
    <scope>NUCLEOTIDE SEQUENCE [LARGE SCALE GENOMIC DNA]</scope>
    <source>
        <strain evidence="4 5">THG-MD21</strain>
    </source>
</reference>
<keyword evidence="5" id="KW-1185">Reference proteome</keyword>
<sequence>MHPCVTSQSSITPCRSRTRAVPVKTKSHRSGTSARGCCVSSTPVPSRRTAMLTRLPLALAAALIALLLGHGTAASAAAPDAGVAVVALAEQQLGAVLDTRTAGDGALVRAVTPGGAAERLGLSVGDRIVSVNGRPLGDGDIERLLASAKGQVELLVLRDGRERRVSGVLDAGTREPAKRGCGYVTTLGTTPRSKESVFSALITMIDGESTPLTPVNRHELAAGRHVLIVDERIDPQRFNNAQRLQRQLMRRELRARAYKAIVVDIEPDRTYRVGARLHRDRLDRDGIRGNTFWEPVVWSSFASRCR</sequence>
<feature type="domain" description="PDZ" evidence="3">
    <location>
        <begin position="85"/>
        <end position="160"/>
    </location>
</feature>
<dbReference type="Proteomes" id="UP000295543">
    <property type="component" value="Unassembled WGS sequence"/>
</dbReference>
<gene>
    <name evidence="4" type="ORF">E2F49_00570</name>
</gene>
<keyword evidence="2" id="KW-0812">Transmembrane</keyword>
<dbReference type="Pfam" id="PF17820">
    <property type="entry name" value="PDZ_6"/>
    <property type="match status" value="1"/>
</dbReference>
<protein>
    <submittedName>
        <fullName evidence="4">PDZ domain-containing protein</fullName>
    </submittedName>
</protein>
<dbReference type="InterPro" id="IPR001478">
    <property type="entry name" value="PDZ"/>
</dbReference>
<evidence type="ECO:0000259" key="3">
    <source>
        <dbReference type="PROSITE" id="PS50106"/>
    </source>
</evidence>
<organism evidence="4 5">
    <name type="scientific">Luteimonas terrae</name>
    <dbReference type="NCBI Taxonomy" id="1530191"/>
    <lineage>
        <taxon>Bacteria</taxon>
        <taxon>Pseudomonadati</taxon>
        <taxon>Pseudomonadota</taxon>
        <taxon>Gammaproteobacteria</taxon>
        <taxon>Lysobacterales</taxon>
        <taxon>Lysobacteraceae</taxon>
        <taxon>Luteimonas</taxon>
    </lineage>
</organism>
<name>A0A4R5UBL6_9GAMM</name>